<feature type="transmembrane region" description="Helical" evidence="1">
    <location>
        <begin position="154"/>
        <end position="177"/>
    </location>
</feature>
<sequence length="331" mass="37637">MRYTNSSNVKINKKILLVLLLTPLFFVSSMFLVSNYIYGDQISYQAFYKVLSTASYRDVMSVARDYLSSGEPVSAYFLWVGAKLGIDKNIYISFLNTAMLIFLTIFLLRYKVKGFVIALLLTNVYVIVLMTGAERLKISYIFLFLAALSHSNRRMFFVGLSPLAHFQSLIILPSLAIYSFHNYFSRFVSNLKVDKKILYGVFLVFLASFIFVAFFIDPLLSKASAYMRGDVRFLSLFQISLLFASILPLALNKIKWMLIFLYFSSTVLLLGGERINMIAFTAVAYILVTEGKLSVLRFHNIPFVLILVYLSFKSVSFVGNVLEHGTGFYSG</sequence>
<proteinExistence type="predicted"/>
<name>A0ABV7BBI4_9GAMM</name>
<comment type="caution">
    <text evidence="2">The sequence shown here is derived from an EMBL/GenBank/DDBJ whole genome shotgun (WGS) entry which is preliminary data.</text>
</comment>
<feature type="transmembrane region" description="Helical" evidence="1">
    <location>
        <begin position="197"/>
        <end position="219"/>
    </location>
</feature>
<feature type="transmembrane region" description="Helical" evidence="1">
    <location>
        <begin position="114"/>
        <end position="133"/>
    </location>
</feature>
<dbReference type="EMBL" id="JBHRSQ010000040">
    <property type="protein sequence ID" value="MFC2993564.1"/>
    <property type="molecule type" value="Genomic_DNA"/>
</dbReference>
<reference evidence="3" key="1">
    <citation type="journal article" date="2019" name="Int. J. Syst. Evol. Microbiol.">
        <title>The Global Catalogue of Microorganisms (GCM) 10K type strain sequencing project: providing services to taxonomists for standard genome sequencing and annotation.</title>
        <authorList>
            <consortium name="The Broad Institute Genomics Platform"/>
            <consortium name="The Broad Institute Genome Sequencing Center for Infectious Disease"/>
            <person name="Wu L."/>
            <person name="Ma J."/>
        </authorList>
    </citation>
    <scope>NUCLEOTIDE SEQUENCE [LARGE SCALE GENOMIC DNA]</scope>
    <source>
        <strain evidence="3">KCTC 52660</strain>
    </source>
</reference>
<keyword evidence="1" id="KW-0472">Membrane</keyword>
<evidence type="ECO:0000256" key="1">
    <source>
        <dbReference type="SAM" id="Phobius"/>
    </source>
</evidence>
<feature type="transmembrane region" description="Helical" evidence="1">
    <location>
        <begin position="231"/>
        <end position="251"/>
    </location>
</feature>
<feature type="transmembrane region" description="Helical" evidence="1">
    <location>
        <begin position="257"/>
        <end position="288"/>
    </location>
</feature>
<keyword evidence="3" id="KW-1185">Reference proteome</keyword>
<accession>A0ABV7BBI4</accession>
<keyword evidence="1" id="KW-0812">Transmembrane</keyword>
<evidence type="ECO:0000313" key="2">
    <source>
        <dbReference type="EMBL" id="MFC2993564.1"/>
    </source>
</evidence>
<keyword evidence="1" id="KW-1133">Transmembrane helix</keyword>
<feature type="transmembrane region" description="Helical" evidence="1">
    <location>
        <begin position="89"/>
        <end position="108"/>
    </location>
</feature>
<evidence type="ECO:0008006" key="4">
    <source>
        <dbReference type="Google" id="ProtNLM"/>
    </source>
</evidence>
<protein>
    <recommendedName>
        <fullName evidence="4">Glycosyltransferase RgtA/B/C/D-like domain-containing protein</fullName>
    </recommendedName>
</protein>
<gene>
    <name evidence="2" type="ORF">ACFODV_16205</name>
</gene>
<organism evidence="2 3">
    <name type="scientific">Halomonas tibetensis</name>
    <dbReference type="NCBI Taxonomy" id="2259590"/>
    <lineage>
        <taxon>Bacteria</taxon>
        <taxon>Pseudomonadati</taxon>
        <taxon>Pseudomonadota</taxon>
        <taxon>Gammaproteobacteria</taxon>
        <taxon>Oceanospirillales</taxon>
        <taxon>Halomonadaceae</taxon>
        <taxon>Halomonas</taxon>
    </lineage>
</organism>
<dbReference type="Proteomes" id="UP001595386">
    <property type="component" value="Unassembled WGS sequence"/>
</dbReference>
<evidence type="ECO:0000313" key="3">
    <source>
        <dbReference type="Proteomes" id="UP001595386"/>
    </source>
</evidence>
<feature type="transmembrane region" description="Helical" evidence="1">
    <location>
        <begin position="300"/>
        <end position="322"/>
    </location>
</feature>
<dbReference type="RefSeq" id="WP_379761299.1">
    <property type="nucleotide sequence ID" value="NZ_JBHRSQ010000040.1"/>
</dbReference>